<dbReference type="EMBL" id="LT629770">
    <property type="protein sequence ID" value="SDT03138.1"/>
    <property type="molecule type" value="Genomic_DNA"/>
</dbReference>
<proteinExistence type="predicted"/>
<evidence type="ECO:0000313" key="2">
    <source>
        <dbReference type="Proteomes" id="UP000182126"/>
    </source>
</evidence>
<reference evidence="1 2" key="1">
    <citation type="submission" date="2016-10" db="EMBL/GenBank/DDBJ databases">
        <authorList>
            <person name="de Groot N.N."/>
        </authorList>
    </citation>
    <scope>NUCLEOTIDE SEQUENCE [LARGE SCALE GENOMIC DNA]</scope>
    <source>
        <strain evidence="1 2">DSM 15019</strain>
    </source>
</reference>
<dbReference type="AlphaFoldDB" id="A0A1H1X1G2"/>
<protein>
    <submittedName>
        <fullName evidence="1">SIR2-like domain-containing protein</fullName>
    </submittedName>
</protein>
<dbReference type="Pfam" id="PF13289">
    <property type="entry name" value="SIR2_2"/>
    <property type="match status" value="1"/>
</dbReference>
<dbReference type="SUPFAM" id="SSF52467">
    <property type="entry name" value="DHS-like NAD/FAD-binding domain"/>
    <property type="match status" value="1"/>
</dbReference>
<dbReference type="RefSeq" id="WP_060921613.1">
    <property type="nucleotide sequence ID" value="NZ_LT629770.1"/>
</dbReference>
<sequence length="1180" mass="130824">MKITPGVELPEELLAAARAGELVLFVGAGASMGGESDLPDFNELARQVAGRVGVVFDGKEPADAFLGRLSNEFPYVRDIARDIIARPSSSANDTHRGIACLAASTSASVVTTNYDEHITAAAAAENLVLGETFNAPAVPLARSFRGVVHLHGAVSRPTDDLVLTDADFGRAYLTDGWARRFVQDLFTNRTVLFIGYSHNDVVVTYLARGLPPNTRRFVLTDKPENPRWNDLRIEAIGYSSADGHKALPEALDAWATLQRMGHLDHHERVRSIVRGGPPKIPDEADYLAYAITVPSGVRAFAKSATGPEWLRWAETQPSFQQLFDPDIEMSDSARVLTGWFSENYAMEPDRADLAMRVFARHGPLVNPYLRYELSVRSARMPKEHSRLARQWALVVSAAMSTADRTREFWFQTYGHEDLSSSELLPFVREAVAARLTLAEERSWFSEEDTDESTRLKFGIEWIGDKSDMGRLLERVRADLVPVAAQVVQLLEQALSNAYEILDAFDANHFDSWSFRRSAIEPHAQDEHRDIEDELIDTLRDAASIQQRVDASIRPRWLSSPHALLRRLAVHLLREDDARTANQKIEELLQGRGVYDRHLKHEVFTLVASTAAELDEIARGKFLAAVLEGPPAFNTDEETNARLRERVMFDLLEWTSRYVSGWKELEAELSNIRAGRPEIGVRPHADFDSWMESGTWGGNPPMDTSAFVELAQRESAGAAIRALMNHDFSERNFDGSSIADTCTVITAAVRSHPELGKPLVDALVPTPFMNQQDLLAAVLEGWENGSLDDTEADVAATTTDSLYSRGDLVRPTARLCLSLVNRETGSRPEPLLTLTDKLINSIWTDEAEQYETGSWTDPLTEALNTWPGAYAQYWMHRISLRWRMSDSWDGFSDDEKASLDSILNDFGPAHRPALAILATDLRFLFAADDAFVTSKVFPLFDPTAGGDRATLMWSAFLHNPRVDDALLDAGFWEVLVRGRAANGGAAQRDFGQQYWRLIAAASIYSSAQAIDRSALLQQLSLPTDQPDLLRLLEALRAEVSDLELDRRPTAWGWIQTEWQSRIDSVSGGQSPEERTAWGDLGLALGELAPQSLIVSAAAPGPLSRDSAYSDIPEPVLRAHAEEFVRDATRRGQLTTTADWSVQHELSSLFAVVGSLTPPKVQRAFAEVAVGLGIHQAASWTT</sequence>
<evidence type="ECO:0000313" key="1">
    <source>
        <dbReference type="EMBL" id="SDT03138.1"/>
    </source>
</evidence>
<accession>A0A1H1X1G2</accession>
<name>A0A1H1X1G2_9MICO</name>
<dbReference type="GeneID" id="36300685"/>
<organism evidence="1 2">
    <name type="scientific">Microbacterium paraoxydans</name>
    <dbReference type="NCBI Taxonomy" id="199592"/>
    <lineage>
        <taxon>Bacteria</taxon>
        <taxon>Bacillati</taxon>
        <taxon>Actinomycetota</taxon>
        <taxon>Actinomycetes</taxon>
        <taxon>Micrococcales</taxon>
        <taxon>Microbacteriaceae</taxon>
        <taxon>Microbacterium</taxon>
    </lineage>
</organism>
<dbReference type="Proteomes" id="UP000182126">
    <property type="component" value="Chromosome I"/>
</dbReference>
<dbReference type="InterPro" id="IPR029035">
    <property type="entry name" value="DHS-like_NAD/FAD-binding_dom"/>
</dbReference>
<gene>
    <name evidence="1" type="ORF">SAMN04489809_3324</name>
</gene>